<protein>
    <submittedName>
        <fullName evidence="1">Uncharacterized protein</fullName>
    </submittedName>
</protein>
<name>A0ACB0LLT5_TRIPR</name>
<gene>
    <name evidence="1" type="ORF">MILVUS5_LOCUS34524</name>
</gene>
<dbReference type="EMBL" id="CASHSV030000615">
    <property type="protein sequence ID" value="CAJ2670500.1"/>
    <property type="molecule type" value="Genomic_DNA"/>
</dbReference>
<comment type="caution">
    <text evidence="1">The sequence shown here is derived from an EMBL/GenBank/DDBJ whole genome shotgun (WGS) entry which is preliminary data.</text>
</comment>
<dbReference type="Proteomes" id="UP001177021">
    <property type="component" value="Unassembled WGS sequence"/>
</dbReference>
<evidence type="ECO:0000313" key="2">
    <source>
        <dbReference type="Proteomes" id="UP001177021"/>
    </source>
</evidence>
<accession>A0ACB0LLT5</accession>
<reference evidence="1" key="1">
    <citation type="submission" date="2023-10" db="EMBL/GenBank/DDBJ databases">
        <authorList>
            <person name="Rodriguez Cubillos JULIANA M."/>
            <person name="De Vega J."/>
        </authorList>
    </citation>
    <scope>NUCLEOTIDE SEQUENCE</scope>
</reference>
<proteinExistence type="predicted"/>
<sequence length="68" mass="8073">MNPFQYSRFKKHNMRFLPKIDSSVLLLLKIDSQKAIEKRDSFHSDLLFLLAKNPNSLCSVDYCRKLRN</sequence>
<keyword evidence="2" id="KW-1185">Reference proteome</keyword>
<evidence type="ECO:0000313" key="1">
    <source>
        <dbReference type="EMBL" id="CAJ2670500.1"/>
    </source>
</evidence>
<organism evidence="1 2">
    <name type="scientific">Trifolium pratense</name>
    <name type="common">Red clover</name>
    <dbReference type="NCBI Taxonomy" id="57577"/>
    <lineage>
        <taxon>Eukaryota</taxon>
        <taxon>Viridiplantae</taxon>
        <taxon>Streptophyta</taxon>
        <taxon>Embryophyta</taxon>
        <taxon>Tracheophyta</taxon>
        <taxon>Spermatophyta</taxon>
        <taxon>Magnoliopsida</taxon>
        <taxon>eudicotyledons</taxon>
        <taxon>Gunneridae</taxon>
        <taxon>Pentapetalae</taxon>
        <taxon>rosids</taxon>
        <taxon>fabids</taxon>
        <taxon>Fabales</taxon>
        <taxon>Fabaceae</taxon>
        <taxon>Papilionoideae</taxon>
        <taxon>50 kb inversion clade</taxon>
        <taxon>NPAAA clade</taxon>
        <taxon>Hologalegina</taxon>
        <taxon>IRL clade</taxon>
        <taxon>Trifolieae</taxon>
        <taxon>Trifolium</taxon>
    </lineage>
</organism>